<proteinExistence type="predicted"/>
<sequence length="432" mass="50182">MTRINKTKLTHFFRINQRMSFLSDMERALKLGLTAEEFKTMWEVDIKRSQLEAERDVLRLRKEIQPSQVTQVSSDNGHDKLMKYVQAKFQDLLEELTWIKKDLMETMFRQSAMTNDKIEASMKEIKVCIQNIRGTERAHDNSNIAPGNDEIRPFDVTSNIGPHNSSTVTQERDQNMLFSDINWKSPDKVEQKIQEEPLLSDWSDQDGVGAYDLHIEQTHSVENLSNGISQDWSQEDGSEWQTVGQKVKAKSSSSAQALGPYSEQISRMLSRKDMYRSMPSISPTEFINFDTDLGQGSFTINNVKEFFSARTTVETELLYTQPLNCCYTMQFQFNRNGHFEVNVKFHLIDQVDQGPIKIACVGEIYNPQSRRFTKLWRLDHDVVDFHEEIQLKADVCLDTLRGKYTPVKYNTLAKRHYEQNDKFDLKWIITAS</sequence>
<dbReference type="AlphaFoldDB" id="A0A2C9KC60"/>
<gene>
    <name evidence="1" type="primary">106050584</name>
</gene>
<dbReference type="VEuPathDB" id="VectorBase:BGLAX_034411"/>
<dbReference type="RefSeq" id="XP_013061024.2">
    <property type="nucleotide sequence ID" value="XM_013205570.2"/>
</dbReference>
<accession>A0A2C9KC60</accession>
<evidence type="ECO:0000313" key="1">
    <source>
        <dbReference type="EnsemblMetazoa" id="BGLB017459-PG"/>
    </source>
</evidence>
<dbReference type="VEuPathDB" id="VectorBase:BGLB017459"/>
<evidence type="ECO:0000313" key="2">
    <source>
        <dbReference type="Proteomes" id="UP000076420"/>
    </source>
</evidence>
<reference evidence="1" key="1">
    <citation type="submission" date="2020-05" db="UniProtKB">
        <authorList>
            <consortium name="EnsemblMetazoa"/>
        </authorList>
    </citation>
    <scope>IDENTIFICATION</scope>
    <source>
        <strain evidence="1">BB02</strain>
    </source>
</reference>
<name>A0A2C9KC60_BIOGL</name>
<dbReference type="EnsemblMetazoa" id="BGLB017459-RG">
    <property type="protein sequence ID" value="BGLB017459-PG"/>
    <property type="gene ID" value="BGLB017459"/>
</dbReference>
<organism evidence="1 2">
    <name type="scientific">Biomphalaria glabrata</name>
    <name type="common">Bloodfluke planorb</name>
    <name type="synonym">Freshwater snail</name>
    <dbReference type="NCBI Taxonomy" id="6526"/>
    <lineage>
        <taxon>Eukaryota</taxon>
        <taxon>Metazoa</taxon>
        <taxon>Spiralia</taxon>
        <taxon>Lophotrochozoa</taxon>
        <taxon>Mollusca</taxon>
        <taxon>Gastropoda</taxon>
        <taxon>Heterobranchia</taxon>
        <taxon>Euthyneura</taxon>
        <taxon>Panpulmonata</taxon>
        <taxon>Hygrophila</taxon>
        <taxon>Lymnaeoidea</taxon>
        <taxon>Planorbidae</taxon>
        <taxon>Biomphalaria</taxon>
    </lineage>
</organism>
<dbReference type="OrthoDB" id="6054685at2759"/>
<dbReference type="Proteomes" id="UP000076420">
    <property type="component" value="Unassembled WGS sequence"/>
</dbReference>
<protein>
    <submittedName>
        <fullName evidence="1">Uncharacterized protein</fullName>
    </submittedName>
</protein>